<dbReference type="NCBIfam" id="NF002892">
    <property type="entry name" value="PRK03372.1"/>
    <property type="match status" value="1"/>
</dbReference>
<dbReference type="Proteomes" id="UP000597761">
    <property type="component" value="Unassembled WGS sequence"/>
</dbReference>
<dbReference type="Gene3D" id="2.60.200.30">
    <property type="entry name" value="Probable inorganic polyphosphate/atp-NAD kinase, domain 2"/>
    <property type="match status" value="1"/>
</dbReference>
<dbReference type="InterPro" id="IPR017437">
    <property type="entry name" value="ATP-NAD_kinase_PpnK-typ_C"/>
</dbReference>
<comment type="caution">
    <text evidence="6">Lacks conserved residue(s) required for the propagation of feature annotation.</text>
</comment>
<keyword evidence="6" id="KW-0963">Cytoplasm</keyword>
<feature type="active site" description="Proton acceptor" evidence="6">
    <location>
        <position position="75"/>
    </location>
</feature>
<keyword evidence="2 6" id="KW-0418">Kinase</keyword>
<dbReference type="EC" id="2.7.1.23" evidence="6"/>
<dbReference type="HAMAP" id="MF_00361">
    <property type="entry name" value="NAD_kinase"/>
    <property type="match status" value="1"/>
</dbReference>
<evidence type="ECO:0000256" key="6">
    <source>
        <dbReference type="HAMAP-Rule" id="MF_00361"/>
    </source>
</evidence>
<dbReference type="RefSeq" id="WP_188666659.1">
    <property type="nucleotide sequence ID" value="NZ_BMJI01000003.1"/>
</dbReference>
<dbReference type="Pfam" id="PF20143">
    <property type="entry name" value="NAD_kinase_C"/>
    <property type="match status" value="1"/>
</dbReference>
<evidence type="ECO:0000256" key="7">
    <source>
        <dbReference type="SAM" id="MobiDB-lite"/>
    </source>
</evidence>
<dbReference type="Gene3D" id="3.40.50.10330">
    <property type="entry name" value="Probable inorganic polyphosphate/atp-NAD kinase, domain 1"/>
    <property type="match status" value="1"/>
</dbReference>
<keyword evidence="9" id="KW-1185">Reference proteome</keyword>
<protein>
    <recommendedName>
        <fullName evidence="6">NAD kinase</fullName>
        <ecNumber evidence="6">2.7.1.23</ecNumber>
    </recommendedName>
    <alternativeName>
        <fullName evidence="6">ATP-dependent NAD kinase</fullName>
    </alternativeName>
</protein>
<feature type="binding site" evidence="6">
    <location>
        <begin position="190"/>
        <end position="195"/>
    </location>
    <ligand>
        <name>NAD(+)</name>
        <dbReference type="ChEBI" id="CHEBI:57540"/>
    </ligand>
</feature>
<evidence type="ECO:0000313" key="8">
    <source>
        <dbReference type="EMBL" id="GGC83872.1"/>
    </source>
</evidence>
<proteinExistence type="inferred from homology"/>
<dbReference type="EMBL" id="BMJI01000003">
    <property type="protein sequence ID" value="GGC83872.1"/>
    <property type="molecule type" value="Genomic_DNA"/>
</dbReference>
<dbReference type="InterPro" id="IPR017438">
    <property type="entry name" value="ATP-NAD_kinase_N"/>
</dbReference>
<feature type="binding site" evidence="6">
    <location>
        <position position="160"/>
    </location>
    <ligand>
        <name>NAD(+)</name>
        <dbReference type="ChEBI" id="CHEBI:57540"/>
    </ligand>
</feature>
<accession>A0ABQ1NRS2</accession>
<reference evidence="9" key="1">
    <citation type="journal article" date="2019" name="Int. J. Syst. Evol. Microbiol.">
        <title>The Global Catalogue of Microorganisms (GCM) 10K type strain sequencing project: providing services to taxonomists for standard genome sequencing and annotation.</title>
        <authorList>
            <consortium name="The Broad Institute Genomics Platform"/>
            <consortium name="The Broad Institute Genome Sequencing Center for Infectious Disease"/>
            <person name="Wu L."/>
            <person name="Ma J."/>
        </authorList>
    </citation>
    <scope>NUCLEOTIDE SEQUENCE [LARGE SCALE GENOMIC DNA]</scope>
    <source>
        <strain evidence="9">CGMCC 1.15480</strain>
    </source>
</reference>
<comment type="cofactor">
    <cofactor evidence="6">
        <name>a divalent metal cation</name>
        <dbReference type="ChEBI" id="CHEBI:60240"/>
    </cofactor>
</comment>
<comment type="function">
    <text evidence="6">Involved in the regulation of the intracellular balance of NAD and NADP, and is a key enzyme in the biosynthesis of NADP. Catalyzes specifically the phosphorylation on 2'-hydroxyl of the adenosine moiety of NAD to yield NADP.</text>
</comment>
<dbReference type="PANTHER" id="PTHR20275:SF0">
    <property type="entry name" value="NAD KINASE"/>
    <property type="match status" value="1"/>
</dbReference>
<feature type="region of interest" description="Disordered" evidence="7">
    <location>
        <begin position="299"/>
        <end position="327"/>
    </location>
</feature>
<feature type="binding site" evidence="6">
    <location>
        <begin position="75"/>
        <end position="76"/>
    </location>
    <ligand>
        <name>NAD(+)</name>
        <dbReference type="ChEBI" id="CHEBI:57540"/>
    </ligand>
</feature>
<sequence length="327" mass="35051">MTRRILLLPHTGRPDAIDATVTTAKQLQDEGLAAVLTRTDRDALADVGVEVACGEILNEHVSLADVELGMVLGGDGTILRSAELVRHSAVPLLGVNLGHVGFLAESDRTDLAETIRQVADRAYDIEERMTIDVAVWRDGRQVDHNWALNEASVEKSDRARMIEVVMEVDGRPISTFGCDGVVMATPTGSTAYAFSAGGPVVWPEVDALLMVPLSAHALFAKPLVVAPTSTLAVEVLNRTDASGVLWCDGRRATEVPTGSRIEVTRSATPVRLARTHVAPFSERLVRKFSLPTAGWRGPSVAHPVTGAVPVPPRDQDEPDDAAAEARR</sequence>
<gene>
    <name evidence="8" type="primary">nadK2</name>
    <name evidence="6" type="synonym">nadK</name>
    <name evidence="8" type="ORF">GCM10011512_08330</name>
</gene>
<keyword evidence="1 6" id="KW-0808">Transferase</keyword>
<keyword evidence="6" id="KW-0067">ATP-binding</keyword>
<feature type="binding site" evidence="6">
    <location>
        <begin position="149"/>
        <end position="150"/>
    </location>
    <ligand>
        <name>NAD(+)</name>
        <dbReference type="ChEBI" id="CHEBI:57540"/>
    </ligand>
</feature>
<dbReference type="Pfam" id="PF01513">
    <property type="entry name" value="NAD_kinase"/>
    <property type="match status" value="1"/>
</dbReference>
<feature type="compositionally biased region" description="Acidic residues" evidence="7">
    <location>
        <begin position="316"/>
        <end position="327"/>
    </location>
</feature>
<evidence type="ECO:0000313" key="9">
    <source>
        <dbReference type="Proteomes" id="UP000597761"/>
    </source>
</evidence>
<comment type="caution">
    <text evidence="8">The sequence shown here is derived from an EMBL/GenBank/DDBJ whole genome shotgun (WGS) entry which is preliminary data.</text>
</comment>
<evidence type="ECO:0000256" key="5">
    <source>
        <dbReference type="ARBA" id="ARBA00047925"/>
    </source>
</evidence>
<name>A0ABQ1NRS2_9MICC</name>
<comment type="subcellular location">
    <subcellularLocation>
        <location evidence="6">Cytoplasm</location>
    </subcellularLocation>
</comment>
<dbReference type="GO" id="GO:0016301">
    <property type="term" value="F:kinase activity"/>
    <property type="evidence" value="ECO:0007669"/>
    <property type="project" value="UniProtKB-KW"/>
</dbReference>
<keyword evidence="3 6" id="KW-0521">NADP</keyword>
<feature type="binding site" evidence="6">
    <location>
        <position position="80"/>
    </location>
    <ligand>
        <name>NAD(+)</name>
        <dbReference type="ChEBI" id="CHEBI:57540"/>
    </ligand>
</feature>
<dbReference type="SUPFAM" id="SSF111331">
    <property type="entry name" value="NAD kinase/diacylglycerol kinase-like"/>
    <property type="match status" value="1"/>
</dbReference>
<evidence type="ECO:0000256" key="4">
    <source>
        <dbReference type="ARBA" id="ARBA00023027"/>
    </source>
</evidence>
<evidence type="ECO:0000256" key="2">
    <source>
        <dbReference type="ARBA" id="ARBA00022777"/>
    </source>
</evidence>
<evidence type="ECO:0000256" key="3">
    <source>
        <dbReference type="ARBA" id="ARBA00022857"/>
    </source>
</evidence>
<evidence type="ECO:0000256" key="1">
    <source>
        <dbReference type="ARBA" id="ARBA00022679"/>
    </source>
</evidence>
<comment type="catalytic activity">
    <reaction evidence="5 6">
        <text>NAD(+) + ATP = ADP + NADP(+) + H(+)</text>
        <dbReference type="Rhea" id="RHEA:18629"/>
        <dbReference type="ChEBI" id="CHEBI:15378"/>
        <dbReference type="ChEBI" id="CHEBI:30616"/>
        <dbReference type="ChEBI" id="CHEBI:57540"/>
        <dbReference type="ChEBI" id="CHEBI:58349"/>
        <dbReference type="ChEBI" id="CHEBI:456216"/>
        <dbReference type="EC" id="2.7.1.23"/>
    </reaction>
</comment>
<keyword evidence="4 6" id="KW-0520">NAD</keyword>
<dbReference type="InterPro" id="IPR002504">
    <property type="entry name" value="NADK"/>
</dbReference>
<dbReference type="PANTHER" id="PTHR20275">
    <property type="entry name" value="NAD KINASE"/>
    <property type="match status" value="1"/>
</dbReference>
<keyword evidence="6" id="KW-0547">Nucleotide-binding</keyword>
<comment type="similarity">
    <text evidence="6">Belongs to the NAD kinase family.</text>
</comment>
<feature type="binding site" evidence="6">
    <location>
        <position position="179"/>
    </location>
    <ligand>
        <name>NAD(+)</name>
        <dbReference type="ChEBI" id="CHEBI:57540"/>
    </ligand>
</feature>
<dbReference type="InterPro" id="IPR016064">
    <property type="entry name" value="NAD/diacylglycerol_kinase_sf"/>
</dbReference>
<organism evidence="8 9">
    <name type="scientific">Tersicoccus solisilvae</name>
    <dbReference type="NCBI Taxonomy" id="1882339"/>
    <lineage>
        <taxon>Bacteria</taxon>
        <taxon>Bacillati</taxon>
        <taxon>Actinomycetota</taxon>
        <taxon>Actinomycetes</taxon>
        <taxon>Micrococcales</taxon>
        <taxon>Micrococcaceae</taxon>
        <taxon>Tersicoccus</taxon>
    </lineage>
</organism>